<feature type="domain" description="AMP-dependent synthetase/ligase" evidence="4">
    <location>
        <begin position="54"/>
        <end position="426"/>
    </location>
</feature>
<dbReference type="EMBL" id="ML996128">
    <property type="protein sequence ID" value="KAF2736146.1"/>
    <property type="molecule type" value="Genomic_DNA"/>
</dbReference>
<dbReference type="Gene3D" id="3.30.300.30">
    <property type="match status" value="1"/>
</dbReference>
<dbReference type="SUPFAM" id="SSF56801">
    <property type="entry name" value="Acetyl-CoA synthetase-like"/>
    <property type="match status" value="1"/>
</dbReference>
<comment type="caution">
    <text evidence="6">The sequence shown here is derived from an EMBL/GenBank/DDBJ whole genome shotgun (WGS) entry which is preliminary data.</text>
</comment>
<dbReference type="Gene3D" id="3.40.50.12780">
    <property type="entry name" value="N-terminal domain of ligase-like"/>
    <property type="match status" value="1"/>
</dbReference>
<accession>A0A9P4R470</accession>
<dbReference type="InterPro" id="IPR045851">
    <property type="entry name" value="AMP-bd_C_sf"/>
</dbReference>
<evidence type="ECO:0000313" key="6">
    <source>
        <dbReference type="EMBL" id="KAF2736146.1"/>
    </source>
</evidence>
<keyword evidence="3" id="KW-0812">Transmembrane</keyword>
<keyword evidence="3" id="KW-0472">Membrane</keyword>
<sequence length="572" mass="62581">MSALTSTIHQNGMRIYKNPNTVDVPKVDLATLLFDTEHSLSKDDNPLHISAANPNIYLTKATLRTLAERIAHFLRNSLSVGSHGPYKDVVVVCSSGQPAAAALFWGIIAAGGVFSAASPSFTPEELARQVRQGKSRVLVVSKDSVELGRKAAQLAGLSLDRLVVLGSEPKWEMRCWEGPEQVDVDNGPRLPWRRVTDEDELKRSLIVLLYSSGTTGVPKGVMLSHYNLVAQLYIPSVQARAYVAAAVERGEPAPSPFRTLAHLPIAHIAGLFGYLISAMFSGGAVYWMPKFSWTPFLAYFKKLQITGFYTVPSIFLRIAKSPDVTDQFDTVETAITGAAPMDAELQQAANRRLGKGNTRISQTWGLSETTGAVTAMPRGASDTTGSISPVLPNMEVRIVDDSFVDVAPGQPGELLVRGPFVTNGYYDNEPATRATFHDGWFCTGDIAVDRDAMLYVVDRKKELIKYKGLQIAPAELENHLITHGDIMEAAVVGVPVEGGSEVPRAYVVLRRVGALTEEDVKAFMSGKFARYKELRGGVRFVDELPKNAIGKLLRRELRERARMERGGEKARL</sequence>
<comment type="similarity">
    <text evidence="1">Belongs to the ATP-dependent AMP-binding enzyme family.</text>
</comment>
<dbReference type="GO" id="GO:0019748">
    <property type="term" value="P:secondary metabolic process"/>
    <property type="evidence" value="ECO:0007669"/>
    <property type="project" value="TreeGrafter"/>
</dbReference>
<organism evidence="6 7">
    <name type="scientific">Polyplosphaeria fusca</name>
    <dbReference type="NCBI Taxonomy" id="682080"/>
    <lineage>
        <taxon>Eukaryota</taxon>
        <taxon>Fungi</taxon>
        <taxon>Dikarya</taxon>
        <taxon>Ascomycota</taxon>
        <taxon>Pezizomycotina</taxon>
        <taxon>Dothideomycetes</taxon>
        <taxon>Pleosporomycetidae</taxon>
        <taxon>Pleosporales</taxon>
        <taxon>Tetraplosphaeriaceae</taxon>
        <taxon>Polyplosphaeria</taxon>
    </lineage>
</organism>
<keyword evidence="2 6" id="KW-0436">Ligase</keyword>
<dbReference type="InterPro" id="IPR025110">
    <property type="entry name" value="AMP-bd_C"/>
</dbReference>
<dbReference type="PANTHER" id="PTHR24096">
    <property type="entry name" value="LONG-CHAIN-FATTY-ACID--COA LIGASE"/>
    <property type="match status" value="1"/>
</dbReference>
<dbReference type="Pfam" id="PF00501">
    <property type="entry name" value="AMP-binding"/>
    <property type="match status" value="1"/>
</dbReference>
<protein>
    <submittedName>
        <fullName evidence="6">4-coumarate-CoA ligase</fullName>
    </submittedName>
</protein>
<dbReference type="FunFam" id="3.30.300.30:FF:000007">
    <property type="entry name" value="4-coumarate--CoA ligase 2"/>
    <property type="match status" value="1"/>
</dbReference>
<evidence type="ECO:0000259" key="4">
    <source>
        <dbReference type="Pfam" id="PF00501"/>
    </source>
</evidence>
<evidence type="ECO:0000256" key="2">
    <source>
        <dbReference type="ARBA" id="ARBA00022598"/>
    </source>
</evidence>
<evidence type="ECO:0000313" key="7">
    <source>
        <dbReference type="Proteomes" id="UP000799444"/>
    </source>
</evidence>
<feature type="transmembrane region" description="Helical" evidence="3">
    <location>
        <begin position="265"/>
        <end position="287"/>
    </location>
</feature>
<evidence type="ECO:0000256" key="3">
    <source>
        <dbReference type="SAM" id="Phobius"/>
    </source>
</evidence>
<gene>
    <name evidence="6" type="ORF">EJ04DRAFT_511271</name>
</gene>
<evidence type="ECO:0000256" key="1">
    <source>
        <dbReference type="ARBA" id="ARBA00006432"/>
    </source>
</evidence>
<dbReference type="InterPro" id="IPR042099">
    <property type="entry name" value="ANL_N_sf"/>
</dbReference>
<feature type="domain" description="AMP-binding enzyme C-terminal" evidence="5">
    <location>
        <begin position="475"/>
        <end position="551"/>
    </location>
</feature>
<dbReference type="OrthoDB" id="1898221at2759"/>
<dbReference type="GO" id="GO:0016405">
    <property type="term" value="F:CoA-ligase activity"/>
    <property type="evidence" value="ECO:0007669"/>
    <property type="project" value="TreeGrafter"/>
</dbReference>
<keyword evidence="3" id="KW-1133">Transmembrane helix</keyword>
<dbReference type="Proteomes" id="UP000799444">
    <property type="component" value="Unassembled WGS sequence"/>
</dbReference>
<reference evidence="6" key="1">
    <citation type="journal article" date="2020" name="Stud. Mycol.">
        <title>101 Dothideomycetes genomes: a test case for predicting lifestyles and emergence of pathogens.</title>
        <authorList>
            <person name="Haridas S."/>
            <person name="Albert R."/>
            <person name="Binder M."/>
            <person name="Bloem J."/>
            <person name="Labutti K."/>
            <person name="Salamov A."/>
            <person name="Andreopoulos B."/>
            <person name="Baker S."/>
            <person name="Barry K."/>
            <person name="Bills G."/>
            <person name="Bluhm B."/>
            <person name="Cannon C."/>
            <person name="Castanera R."/>
            <person name="Culley D."/>
            <person name="Daum C."/>
            <person name="Ezra D."/>
            <person name="Gonzalez J."/>
            <person name="Henrissat B."/>
            <person name="Kuo A."/>
            <person name="Liang C."/>
            <person name="Lipzen A."/>
            <person name="Lutzoni F."/>
            <person name="Magnuson J."/>
            <person name="Mondo S."/>
            <person name="Nolan M."/>
            <person name="Ohm R."/>
            <person name="Pangilinan J."/>
            <person name="Park H.-J."/>
            <person name="Ramirez L."/>
            <person name="Alfaro M."/>
            <person name="Sun H."/>
            <person name="Tritt A."/>
            <person name="Yoshinaga Y."/>
            <person name="Zwiers L.-H."/>
            <person name="Turgeon B."/>
            <person name="Goodwin S."/>
            <person name="Spatafora J."/>
            <person name="Crous P."/>
            <person name="Grigoriev I."/>
        </authorList>
    </citation>
    <scope>NUCLEOTIDE SEQUENCE</scope>
    <source>
        <strain evidence="6">CBS 125425</strain>
    </source>
</reference>
<name>A0A9P4R470_9PLEO</name>
<dbReference type="PANTHER" id="PTHR24096:SF149">
    <property type="entry name" value="AMP-BINDING DOMAIN-CONTAINING PROTEIN-RELATED"/>
    <property type="match status" value="1"/>
</dbReference>
<dbReference type="PROSITE" id="PS00455">
    <property type="entry name" value="AMP_BINDING"/>
    <property type="match status" value="1"/>
</dbReference>
<dbReference type="InterPro" id="IPR000873">
    <property type="entry name" value="AMP-dep_synth/lig_dom"/>
</dbReference>
<proteinExistence type="inferred from homology"/>
<dbReference type="InterPro" id="IPR020845">
    <property type="entry name" value="AMP-binding_CS"/>
</dbReference>
<dbReference type="AlphaFoldDB" id="A0A9P4R470"/>
<dbReference type="Pfam" id="PF13193">
    <property type="entry name" value="AMP-binding_C"/>
    <property type="match status" value="1"/>
</dbReference>
<keyword evidence="7" id="KW-1185">Reference proteome</keyword>
<evidence type="ECO:0000259" key="5">
    <source>
        <dbReference type="Pfam" id="PF13193"/>
    </source>
</evidence>